<dbReference type="InterPro" id="IPR036365">
    <property type="entry name" value="PGBD-like_sf"/>
</dbReference>
<feature type="domain" description="N-acetylmuramoyl-L-alanine amidase" evidence="6">
    <location>
        <begin position="16"/>
        <end position="157"/>
    </location>
</feature>
<dbReference type="InterPro" id="IPR036366">
    <property type="entry name" value="PGBDSf"/>
</dbReference>
<dbReference type="EMBL" id="QGTR01000004">
    <property type="protein sequence ID" value="PWV99260.1"/>
    <property type="molecule type" value="Genomic_DNA"/>
</dbReference>
<dbReference type="GO" id="GO:0009253">
    <property type="term" value="P:peptidoglycan catabolic process"/>
    <property type="evidence" value="ECO:0007669"/>
    <property type="project" value="InterPro"/>
</dbReference>
<dbReference type="Gene3D" id="3.40.80.10">
    <property type="entry name" value="Peptidoglycan recognition protein-like"/>
    <property type="match status" value="1"/>
</dbReference>
<comment type="catalytic activity">
    <reaction evidence="1">
        <text>Hydrolyzes the link between N-acetylmuramoyl residues and L-amino acid residues in certain cell-wall glycopeptides.</text>
        <dbReference type="EC" id="3.5.1.28"/>
    </reaction>
</comment>
<evidence type="ECO:0000259" key="6">
    <source>
        <dbReference type="SMART" id="SM00644"/>
    </source>
</evidence>
<dbReference type="PANTHER" id="PTHR30417">
    <property type="entry name" value="N-ACETYLMURAMOYL-L-ALANINE AMIDASE AMID"/>
    <property type="match status" value="1"/>
</dbReference>
<dbReference type="Pfam" id="PF01510">
    <property type="entry name" value="Amidase_2"/>
    <property type="match status" value="1"/>
</dbReference>
<dbReference type="GO" id="GO:0009254">
    <property type="term" value="P:peptidoglycan turnover"/>
    <property type="evidence" value="ECO:0007669"/>
    <property type="project" value="TreeGrafter"/>
</dbReference>
<name>A0A317PIQ2_9HYPH</name>
<accession>A0A317PIQ2</accession>
<dbReference type="PANTHER" id="PTHR30417:SF1">
    <property type="entry name" value="N-ACETYLMURAMOYL-L-ALANINE AMIDASE AMID"/>
    <property type="match status" value="1"/>
</dbReference>
<organism evidence="7 8">
    <name type="scientific">Hoeflea marina</name>
    <dbReference type="NCBI Taxonomy" id="274592"/>
    <lineage>
        <taxon>Bacteria</taxon>
        <taxon>Pseudomonadati</taxon>
        <taxon>Pseudomonadota</taxon>
        <taxon>Alphaproteobacteria</taxon>
        <taxon>Hyphomicrobiales</taxon>
        <taxon>Rhizobiaceae</taxon>
        <taxon>Hoeflea</taxon>
    </lineage>
</organism>
<evidence type="ECO:0000256" key="1">
    <source>
        <dbReference type="ARBA" id="ARBA00001561"/>
    </source>
</evidence>
<dbReference type="EC" id="3.5.1.28" evidence="3"/>
<keyword evidence="4" id="KW-0378">Hydrolase</keyword>
<comment type="caution">
    <text evidence="7">The sequence shown here is derived from an EMBL/GenBank/DDBJ whole genome shotgun (WGS) entry which is preliminary data.</text>
</comment>
<evidence type="ECO:0000256" key="5">
    <source>
        <dbReference type="ARBA" id="ARBA00023316"/>
    </source>
</evidence>
<evidence type="ECO:0000313" key="7">
    <source>
        <dbReference type="EMBL" id="PWV99260.1"/>
    </source>
</evidence>
<comment type="similarity">
    <text evidence="2">Belongs to the N-acetylmuramoyl-L-alanine amidase 2 family.</text>
</comment>
<evidence type="ECO:0000256" key="3">
    <source>
        <dbReference type="ARBA" id="ARBA00011901"/>
    </source>
</evidence>
<dbReference type="GO" id="GO:0019867">
    <property type="term" value="C:outer membrane"/>
    <property type="evidence" value="ECO:0007669"/>
    <property type="project" value="TreeGrafter"/>
</dbReference>
<dbReference type="InterPro" id="IPR051206">
    <property type="entry name" value="NAMLAA_amidase_2"/>
</dbReference>
<dbReference type="CDD" id="cd06583">
    <property type="entry name" value="PGRP"/>
    <property type="match status" value="1"/>
</dbReference>
<dbReference type="AlphaFoldDB" id="A0A317PIQ2"/>
<dbReference type="OrthoDB" id="9794842at2"/>
<dbReference type="InterPro" id="IPR036505">
    <property type="entry name" value="Amidase/PGRP_sf"/>
</dbReference>
<sequence>MSGFDPDFLPALVRPSPNAGERANGRSPDMIILHYTGMVTAKAALDWLCTEESQVSSHYFVDEGGLVTQMVPESARAWHAGKSVWKGETDINSASIGIEIAHTGHSPDPSWRPTAFPGPQIAAVVRLCRDIIARHAIAPERVLAHSDVAPTRKQDPGEWFPWETLHRQGVGHWVEPLPVTGGRFFQLGDEGQPVEALQTMLSLYGYGAPVDGRFDVATEADVRAFQRHFRPERVDGVADMSTIGTLHRLLSSLQLVG</sequence>
<protein>
    <recommendedName>
        <fullName evidence="3">N-acetylmuramoyl-L-alanine amidase</fullName>
        <ecNumber evidence="3">3.5.1.28</ecNumber>
    </recommendedName>
</protein>
<keyword evidence="5" id="KW-0961">Cell wall biogenesis/degradation</keyword>
<keyword evidence="8" id="KW-1185">Reference proteome</keyword>
<evidence type="ECO:0000256" key="2">
    <source>
        <dbReference type="ARBA" id="ARBA00007553"/>
    </source>
</evidence>
<evidence type="ECO:0000313" key="8">
    <source>
        <dbReference type="Proteomes" id="UP000246352"/>
    </source>
</evidence>
<dbReference type="RefSeq" id="WP_110033389.1">
    <property type="nucleotide sequence ID" value="NZ_QGTR01000004.1"/>
</dbReference>
<dbReference type="SUPFAM" id="SSF47090">
    <property type="entry name" value="PGBD-like"/>
    <property type="match status" value="1"/>
</dbReference>
<dbReference type="GO" id="GO:0071555">
    <property type="term" value="P:cell wall organization"/>
    <property type="evidence" value="ECO:0007669"/>
    <property type="project" value="UniProtKB-KW"/>
</dbReference>
<dbReference type="SMART" id="SM00644">
    <property type="entry name" value="Ami_2"/>
    <property type="match status" value="1"/>
</dbReference>
<evidence type="ECO:0000256" key="4">
    <source>
        <dbReference type="ARBA" id="ARBA00022801"/>
    </source>
</evidence>
<dbReference type="Gene3D" id="1.10.101.10">
    <property type="entry name" value="PGBD-like superfamily/PGBD"/>
    <property type="match status" value="1"/>
</dbReference>
<gene>
    <name evidence="7" type="ORF">DFR52_104554</name>
</gene>
<proteinExistence type="inferred from homology"/>
<dbReference type="SUPFAM" id="SSF55846">
    <property type="entry name" value="N-acetylmuramoyl-L-alanine amidase-like"/>
    <property type="match status" value="1"/>
</dbReference>
<dbReference type="Proteomes" id="UP000246352">
    <property type="component" value="Unassembled WGS sequence"/>
</dbReference>
<reference evidence="7 8" key="1">
    <citation type="submission" date="2018-05" db="EMBL/GenBank/DDBJ databases">
        <title>Genomic Encyclopedia of Type Strains, Phase IV (KMG-IV): sequencing the most valuable type-strain genomes for metagenomic binning, comparative biology and taxonomic classification.</title>
        <authorList>
            <person name="Goeker M."/>
        </authorList>
    </citation>
    <scope>NUCLEOTIDE SEQUENCE [LARGE SCALE GENOMIC DNA]</scope>
    <source>
        <strain evidence="7 8">DSM 16791</strain>
    </source>
</reference>
<dbReference type="Pfam" id="PF01471">
    <property type="entry name" value="PG_binding_1"/>
    <property type="match status" value="1"/>
</dbReference>
<dbReference type="GO" id="GO:0008745">
    <property type="term" value="F:N-acetylmuramoyl-L-alanine amidase activity"/>
    <property type="evidence" value="ECO:0007669"/>
    <property type="project" value="UniProtKB-EC"/>
</dbReference>
<dbReference type="InterPro" id="IPR002477">
    <property type="entry name" value="Peptidoglycan-bd-like"/>
</dbReference>
<dbReference type="InterPro" id="IPR002502">
    <property type="entry name" value="Amidase_domain"/>
</dbReference>